<feature type="transmembrane region" description="Helical" evidence="1">
    <location>
        <begin position="56"/>
        <end position="75"/>
    </location>
</feature>
<keyword evidence="1" id="KW-0472">Membrane</keyword>
<reference evidence="2" key="1">
    <citation type="submission" date="2014-05" db="EMBL/GenBank/DDBJ databases">
        <title>The transcriptome of the halophilic microalga Tetraselmis sp. GSL018 isolated from the Great Salt Lake, Utah.</title>
        <authorList>
            <person name="Jinkerson R.E."/>
            <person name="D'Adamo S."/>
            <person name="Posewitz M.C."/>
        </authorList>
    </citation>
    <scope>NUCLEOTIDE SEQUENCE</scope>
    <source>
        <strain evidence="2">GSL018</strain>
    </source>
</reference>
<proteinExistence type="predicted"/>
<evidence type="ECO:0000256" key="1">
    <source>
        <dbReference type="SAM" id="Phobius"/>
    </source>
</evidence>
<gene>
    <name evidence="2" type="ORF">TSPGSL018_16683</name>
</gene>
<sequence length="162" mass="18541">MYAFKMKIADSGERSVFFCVDTYGAYRKLPPAAEDYFSLLIDGVSAGGTFKRTKNIAYALLLYNSDLVALTFYMSDNIPSWFVPRLTLSELKQCRPRTCTYKELLLAPCSDLCVSQAGLCFTQLGTGRRSVHVITVLHIVFFGLWCRRRRRQFISPFVMELF</sequence>
<name>A0A061S4J2_9CHLO</name>
<keyword evidence="1" id="KW-0812">Transmembrane</keyword>
<protein>
    <submittedName>
        <fullName evidence="2">Uncharacterized protein</fullName>
    </submittedName>
</protein>
<evidence type="ECO:0000313" key="2">
    <source>
        <dbReference type="EMBL" id="JAC77830.1"/>
    </source>
</evidence>
<feature type="transmembrane region" description="Helical" evidence="1">
    <location>
        <begin position="129"/>
        <end position="146"/>
    </location>
</feature>
<accession>A0A061S4J2</accession>
<dbReference type="AlphaFoldDB" id="A0A061S4J2"/>
<dbReference type="EMBL" id="GBEZ01007646">
    <property type="protein sequence ID" value="JAC77830.1"/>
    <property type="molecule type" value="Transcribed_RNA"/>
</dbReference>
<keyword evidence="1" id="KW-1133">Transmembrane helix</keyword>
<organism evidence="2">
    <name type="scientific">Tetraselmis sp. GSL018</name>
    <dbReference type="NCBI Taxonomy" id="582737"/>
    <lineage>
        <taxon>Eukaryota</taxon>
        <taxon>Viridiplantae</taxon>
        <taxon>Chlorophyta</taxon>
        <taxon>core chlorophytes</taxon>
        <taxon>Chlorodendrophyceae</taxon>
        <taxon>Chlorodendrales</taxon>
        <taxon>Chlorodendraceae</taxon>
        <taxon>Tetraselmis</taxon>
    </lineage>
</organism>